<proteinExistence type="predicted"/>
<dbReference type="RefSeq" id="WP_350016591.1">
    <property type="nucleotide sequence ID" value="NZ_CP157948.1"/>
</dbReference>
<dbReference type="Pfam" id="PF20101">
    <property type="entry name" value="DUF6491"/>
    <property type="match status" value="1"/>
</dbReference>
<dbReference type="PROSITE" id="PS51257">
    <property type="entry name" value="PROKAR_LIPOPROTEIN"/>
    <property type="match status" value="1"/>
</dbReference>
<name>A0AAU7QMA2_9GAMM</name>
<organism evidence="1">
    <name type="scientific">Rhodanobacter sp. IGA1.0</name>
    <dbReference type="NCBI Taxonomy" id="3158582"/>
    <lineage>
        <taxon>Bacteria</taxon>
        <taxon>Pseudomonadati</taxon>
        <taxon>Pseudomonadota</taxon>
        <taxon>Gammaproteobacteria</taxon>
        <taxon>Lysobacterales</taxon>
        <taxon>Rhodanobacteraceae</taxon>
        <taxon>Rhodanobacter</taxon>
    </lineage>
</organism>
<gene>
    <name evidence="1" type="ORF">ABNK63_02370</name>
</gene>
<dbReference type="AlphaFoldDB" id="A0AAU7QMA2"/>
<reference evidence="1" key="1">
    <citation type="submission" date="2024-06" db="EMBL/GenBank/DDBJ databases">
        <authorList>
            <person name="Sun Y."/>
        </authorList>
    </citation>
    <scope>NUCLEOTIDE SEQUENCE</scope>
    <source>
        <strain evidence="1">IGA1.0</strain>
    </source>
</reference>
<accession>A0AAU7QMA2</accession>
<evidence type="ECO:0000313" key="1">
    <source>
        <dbReference type="EMBL" id="XBS90507.1"/>
    </source>
</evidence>
<dbReference type="EMBL" id="CP157948">
    <property type="protein sequence ID" value="XBS90507.1"/>
    <property type="molecule type" value="Genomic_DNA"/>
</dbReference>
<protein>
    <submittedName>
        <fullName evidence="1">DUF6491 family protein</fullName>
    </submittedName>
</protein>
<dbReference type="InterPro" id="IPR045500">
    <property type="entry name" value="DUF6491"/>
</dbReference>
<sequence length="152" mass="16285">MDKSWLIPAGALALAALTAGCSSVPYAQRMQQRQAAYAAAAGAPVRSFSYFSLYSWEPLSDTELAVYTRPNQAYLLDLGGCQDLMFANTIGLTSSINQVTVGFDKVLTGRHSFPCTITGIRPVDVKSLKIAQEKQRKIEAAARSAAPPAAKN</sequence>